<protein>
    <submittedName>
        <fullName evidence="1">CotH protein</fullName>
    </submittedName>
</protein>
<dbReference type="Pfam" id="PF07538">
    <property type="entry name" value="ChW"/>
    <property type="match status" value="3"/>
</dbReference>
<evidence type="ECO:0000313" key="2">
    <source>
        <dbReference type="Proteomes" id="UP000176244"/>
    </source>
</evidence>
<dbReference type="RefSeq" id="WP_084633500.1">
    <property type="nucleotide sequence ID" value="NZ_LKEU01000018.1"/>
</dbReference>
<name>A0A1F2PLC2_9FIRM</name>
<gene>
    <name evidence="1" type="ORF">ACWI_09590</name>
</gene>
<dbReference type="SMART" id="SM00728">
    <property type="entry name" value="ChW"/>
    <property type="match status" value="3"/>
</dbReference>
<dbReference type="InterPro" id="IPR006637">
    <property type="entry name" value="ChW"/>
</dbReference>
<sequence>MNRKRVKKIDCLVVLWIMLLVVLAGPVYGLGTIRAVYDETATSLSVTFDNNYASGWMIDICRDEPGDDLVGPFAASVAQLYVERTPGLQSGTQIIDLSALLATLSVDQNIQIYVSAYTPVEDTTIEDRDGGYQGNPCAAVKGTALQPTAVVTPETDLATVAAMSNGIPVLSITMSDTDSNKNNLEYLHADKENKISAMISLDDGADPNNNFSGESAVIKGRGNFTWSLDKRPYQIKFDSKKTLLGMAPAKTWVLLANHTDRSFARNSVIFDLAKEMGLDYSSESRFVDLYINGEYLGNYLICEKVEVGSNRVELENPDGLLLEMDNHYGTAEPYYFATAKSGTIFTLKDSVDAADSPEVQQAFASVQADINELETLLYADDPDWAAISEIIEVDSFVKRYFIDEFAKNIEIGMSSIYFYKDGASDKLHAGPVWDYDLSLGNIARGTATEDYAKNFALQVENGIVRNDWYAQLCRNEEFVARANELYSAEIKTALDNTDDNLKSVANLIAVSADNNFSKWPVLGVPTLTTANSRIIEHSFSDEISYLRNWIVDRRNYLAGVYEADMPMITYATHVQNLGWQSGVTTGMKAGTTGQSLCLEALQLSINNDPASGALEYSAHVQNIGWQDYTPAGTAAGTTGQALGLEAVKIRLTGELANQYDLYYRVHSQNYGWLGWAKNDEIAGTVGLNLRAESIQIKLVSKGTYIKNTANHYFEPATVPVV</sequence>
<comment type="caution">
    <text evidence="1">The sequence shown here is derived from an EMBL/GenBank/DDBJ whole genome shotgun (WGS) entry which is preliminary data.</text>
</comment>
<dbReference type="EMBL" id="LKEU01000018">
    <property type="protein sequence ID" value="OFV71654.1"/>
    <property type="molecule type" value="Genomic_DNA"/>
</dbReference>
<dbReference type="STRING" id="52694.ACWI_09590"/>
<dbReference type="InterPro" id="IPR014867">
    <property type="entry name" value="Spore_coat_CotH_CotH2/3/7"/>
</dbReference>
<reference evidence="1 2" key="1">
    <citation type="submission" date="2015-09" db="EMBL/GenBank/DDBJ databases">
        <title>Genome sequence of Acetobacterium wieringae DSM 1911.</title>
        <authorList>
            <person name="Poehlein A."/>
            <person name="Bengelsdorf F.R."/>
            <person name="Schiel-Bengelsdorf B."/>
            <person name="Duerre P."/>
            <person name="Daniel R."/>
        </authorList>
    </citation>
    <scope>NUCLEOTIDE SEQUENCE [LARGE SCALE GENOMIC DNA]</scope>
    <source>
        <strain evidence="1 2">DSM 1911</strain>
    </source>
</reference>
<evidence type="ECO:0000313" key="1">
    <source>
        <dbReference type="EMBL" id="OFV71654.1"/>
    </source>
</evidence>
<dbReference type="Proteomes" id="UP000176244">
    <property type="component" value="Unassembled WGS sequence"/>
</dbReference>
<dbReference type="OrthoDB" id="1771446at2"/>
<dbReference type="Pfam" id="PF08757">
    <property type="entry name" value="CotH"/>
    <property type="match status" value="1"/>
</dbReference>
<dbReference type="AlphaFoldDB" id="A0A1F2PLC2"/>
<organism evidence="1 2">
    <name type="scientific">Acetobacterium wieringae</name>
    <dbReference type="NCBI Taxonomy" id="52694"/>
    <lineage>
        <taxon>Bacteria</taxon>
        <taxon>Bacillati</taxon>
        <taxon>Bacillota</taxon>
        <taxon>Clostridia</taxon>
        <taxon>Eubacteriales</taxon>
        <taxon>Eubacteriaceae</taxon>
        <taxon>Acetobacterium</taxon>
    </lineage>
</organism>
<accession>A0A1F2PLC2</accession>
<proteinExistence type="predicted"/>